<evidence type="ECO:0000259" key="1">
    <source>
        <dbReference type="Pfam" id="PF03732"/>
    </source>
</evidence>
<reference evidence="3" key="2">
    <citation type="submission" date="2025-08" db="UniProtKB">
        <authorList>
            <consortium name="RefSeq"/>
        </authorList>
    </citation>
    <scope>IDENTIFICATION</scope>
    <source>
        <tissue evidence="3">Leaf</tissue>
    </source>
</reference>
<dbReference type="PANTHER" id="PTHR33223">
    <property type="entry name" value="CCHC-TYPE DOMAIN-CONTAINING PROTEIN"/>
    <property type="match status" value="1"/>
</dbReference>
<dbReference type="RefSeq" id="XP_014511678.1">
    <property type="nucleotide sequence ID" value="XM_014656192.1"/>
</dbReference>
<evidence type="ECO:0000313" key="3">
    <source>
        <dbReference type="RefSeq" id="XP_014511678.1"/>
    </source>
</evidence>
<protein>
    <submittedName>
        <fullName evidence="3">Uncharacterized protein LOC106770377</fullName>
    </submittedName>
</protein>
<organism evidence="2 3">
    <name type="scientific">Vigna radiata var. radiata</name>
    <name type="common">Mung bean</name>
    <name type="synonym">Phaseolus aureus</name>
    <dbReference type="NCBI Taxonomy" id="3916"/>
    <lineage>
        <taxon>Eukaryota</taxon>
        <taxon>Viridiplantae</taxon>
        <taxon>Streptophyta</taxon>
        <taxon>Embryophyta</taxon>
        <taxon>Tracheophyta</taxon>
        <taxon>Spermatophyta</taxon>
        <taxon>Magnoliopsida</taxon>
        <taxon>eudicotyledons</taxon>
        <taxon>Gunneridae</taxon>
        <taxon>Pentapetalae</taxon>
        <taxon>rosids</taxon>
        <taxon>fabids</taxon>
        <taxon>Fabales</taxon>
        <taxon>Fabaceae</taxon>
        <taxon>Papilionoideae</taxon>
        <taxon>50 kb inversion clade</taxon>
        <taxon>NPAAA clade</taxon>
        <taxon>indigoferoid/millettioid clade</taxon>
        <taxon>Phaseoleae</taxon>
        <taxon>Vigna</taxon>
    </lineage>
</organism>
<feature type="domain" description="Retrotransposon gag" evidence="1">
    <location>
        <begin position="14"/>
        <end position="103"/>
    </location>
</feature>
<proteinExistence type="predicted"/>
<keyword evidence="2" id="KW-1185">Reference proteome</keyword>
<dbReference type="Pfam" id="PF03732">
    <property type="entry name" value="Retrotrans_gag"/>
    <property type="match status" value="1"/>
</dbReference>
<dbReference type="InterPro" id="IPR005162">
    <property type="entry name" value="Retrotrans_gag_dom"/>
</dbReference>
<dbReference type="OrthoDB" id="1425436at2759"/>
<reference evidence="2" key="1">
    <citation type="journal article" date="2014" name="Nat. Commun.">
        <title>Genome sequence of mungbean and insights into evolution within Vigna species.</title>
        <authorList>
            <person name="Kang Y.J."/>
            <person name="Kim S.K."/>
            <person name="Kim M.Y."/>
            <person name="Lestari P."/>
            <person name="Kim K.H."/>
            <person name="Ha B.K."/>
            <person name="Jun T.H."/>
            <person name="Hwang W.J."/>
            <person name="Lee T."/>
            <person name="Lee J."/>
            <person name="Shim S."/>
            <person name="Yoon M.Y."/>
            <person name="Jang Y.E."/>
            <person name="Han K.S."/>
            <person name="Taeprayoon P."/>
            <person name="Yoon N."/>
            <person name="Somta P."/>
            <person name="Tanya P."/>
            <person name="Kim K.S."/>
            <person name="Gwag J.G."/>
            <person name="Moon J.K."/>
            <person name="Lee Y.H."/>
            <person name="Park B.S."/>
            <person name="Bombarely A."/>
            <person name="Doyle J.J."/>
            <person name="Jackson S.A."/>
            <person name="Schafleitner R."/>
            <person name="Srinives P."/>
            <person name="Varshney R.K."/>
            <person name="Lee S.H."/>
        </authorList>
    </citation>
    <scope>NUCLEOTIDE SEQUENCE [LARGE SCALE GENOMIC DNA]</scope>
    <source>
        <strain evidence="2">cv. VC1973A</strain>
    </source>
</reference>
<dbReference type="KEGG" id="vra:106770377"/>
<dbReference type="PANTHER" id="PTHR33223:SF10">
    <property type="entry name" value="AMINOTRANSFERASE-LIKE PLANT MOBILE DOMAIN-CONTAINING PROTEIN"/>
    <property type="match status" value="1"/>
</dbReference>
<gene>
    <name evidence="3" type="primary">LOC106770377</name>
</gene>
<evidence type="ECO:0000313" key="2">
    <source>
        <dbReference type="Proteomes" id="UP000087766"/>
    </source>
</evidence>
<dbReference type="Proteomes" id="UP000087766">
    <property type="component" value="Chromosome 8"/>
</dbReference>
<dbReference type="AlphaFoldDB" id="A0A1S3V005"/>
<sequence length="125" mass="14460">MAFRTGNRMIWCRAFSLSLEGEALEWFNSFPPNSIESFKGLKVMFGKQFASSRSQDLTVFELLNLGQGKEKSLKAFMNRYQKMVRKVKGLSVELAPQYVMSAFKPGPFKDCICQRNLRTMEELRE</sequence>
<accession>A0A1S3V005</accession>
<name>A0A1S3V005_VIGRR</name>
<dbReference type="GeneID" id="106770377"/>